<organism evidence="1 2">
    <name type="scientific">Echinicola soli</name>
    <dbReference type="NCBI Taxonomy" id="2591634"/>
    <lineage>
        <taxon>Bacteria</taxon>
        <taxon>Pseudomonadati</taxon>
        <taxon>Bacteroidota</taxon>
        <taxon>Cytophagia</taxon>
        <taxon>Cytophagales</taxon>
        <taxon>Cyclobacteriaceae</taxon>
        <taxon>Echinicola</taxon>
    </lineage>
</organism>
<gene>
    <name evidence="1" type="ORF">FKX85_17855</name>
</gene>
<keyword evidence="1" id="KW-0808">Transferase</keyword>
<protein>
    <submittedName>
        <fullName evidence="1">Glycosyltransferase</fullName>
    </submittedName>
</protein>
<evidence type="ECO:0000313" key="1">
    <source>
        <dbReference type="EMBL" id="QDH80804.1"/>
    </source>
</evidence>
<dbReference type="OrthoDB" id="9765330at2"/>
<dbReference type="SUPFAM" id="SSF53756">
    <property type="entry name" value="UDP-Glycosyltransferase/glycogen phosphorylase"/>
    <property type="match status" value="1"/>
</dbReference>
<dbReference type="RefSeq" id="WP_141616025.1">
    <property type="nucleotide sequence ID" value="NZ_CP041253.1"/>
</dbReference>
<dbReference type="Gene3D" id="3.40.50.2000">
    <property type="entry name" value="Glycogen Phosphorylase B"/>
    <property type="match status" value="2"/>
</dbReference>
<evidence type="ECO:0000313" key="2">
    <source>
        <dbReference type="Proteomes" id="UP000316614"/>
    </source>
</evidence>
<dbReference type="GO" id="GO:0016740">
    <property type="term" value="F:transferase activity"/>
    <property type="evidence" value="ECO:0007669"/>
    <property type="project" value="UniProtKB-KW"/>
</dbReference>
<reference evidence="1 2" key="1">
    <citation type="submission" date="2019-06" db="EMBL/GenBank/DDBJ databases">
        <title>Echinicola alkalisoli sp. nov. isolated from saline soil.</title>
        <authorList>
            <person name="Sun J.-Q."/>
            <person name="Xu L."/>
        </authorList>
    </citation>
    <scope>NUCLEOTIDE SEQUENCE [LARGE SCALE GENOMIC DNA]</scope>
    <source>
        <strain evidence="1 2">LN3S3</strain>
    </source>
</reference>
<name>A0A514CM74_9BACT</name>
<proteinExistence type="predicted"/>
<dbReference type="EMBL" id="CP041253">
    <property type="protein sequence ID" value="QDH80804.1"/>
    <property type="molecule type" value="Genomic_DNA"/>
</dbReference>
<keyword evidence="2" id="KW-1185">Reference proteome</keyword>
<sequence>MRSVYVFPMRRREDLEKKSPYINHLTKYLSERFKVINYGRKPKLGVMDIFFNSRKADIFMFNWAENKTGIQGWVLWLSIHWLKLNSKKIVWTHHNVHPHKANSFVCRLLMDTIKDKSDKIIIHTQESKKHFTSREIGKMLYFFHPLFDRDPLFLEDQDVPKTTDILVWGRVRKSKGVDDFLQFMKERKLFEKYRVRVVGKFEEGTFPGYLREYSHDNLLLEDRFVTEEELNALHREAKFVFFPYTGSSVLNSGALISSIPRMTPIIGPRVGAFKELSDRKLIFSYDVMDDLENYLESAQAVSPEENKAKVRAFFGEYTWSKFSEFLSHNL</sequence>
<dbReference type="AlphaFoldDB" id="A0A514CM74"/>
<dbReference type="Proteomes" id="UP000316614">
    <property type="component" value="Chromosome"/>
</dbReference>
<dbReference type="KEGG" id="echi:FKX85_17855"/>
<accession>A0A514CM74</accession>